<evidence type="ECO:0000313" key="3">
    <source>
        <dbReference type="Proteomes" id="UP000054549"/>
    </source>
</evidence>
<dbReference type="Proteomes" id="UP000054549">
    <property type="component" value="Unassembled WGS sequence"/>
</dbReference>
<sequence>MSSPDDLPWPELGNVSRGATRGNQGQKGALSPPDRDGRCVLQLRVQPGVLCVSLNKKASEWYRILDNEVNHALKLTKTYWRKARRRQDYDARADQDHMELHEWLQQLKDRTMSYLELHIQKGDIPGPPYTMPDEVELTFLRKFIERQAAGIPHNPRLRNAFMDGDHSYRAVSISSVTSSPSDHPYHRDVNGQLIVDSNSLLVRSLDPLLQNGDSFAHEAAASKQALHTARLSFGRAQKDTQEAFMRYTTCLDLQRQAKIAVTAAEKRRDDISGYFIKYLTCL</sequence>
<dbReference type="OrthoDB" id="3241493at2759"/>
<gene>
    <name evidence="2" type="ORF">M378DRAFT_71550</name>
</gene>
<dbReference type="AlphaFoldDB" id="A0A0C2TMF1"/>
<dbReference type="STRING" id="946122.A0A0C2TMF1"/>
<accession>A0A0C2TMF1</accession>
<protein>
    <submittedName>
        <fullName evidence="2">Uncharacterized protein</fullName>
    </submittedName>
</protein>
<keyword evidence="3" id="KW-1185">Reference proteome</keyword>
<evidence type="ECO:0000313" key="2">
    <source>
        <dbReference type="EMBL" id="KIL68349.1"/>
    </source>
</evidence>
<dbReference type="EMBL" id="KN818228">
    <property type="protein sequence ID" value="KIL68349.1"/>
    <property type="molecule type" value="Genomic_DNA"/>
</dbReference>
<reference evidence="2 3" key="1">
    <citation type="submission" date="2014-04" db="EMBL/GenBank/DDBJ databases">
        <title>Evolutionary Origins and Diversification of the Mycorrhizal Mutualists.</title>
        <authorList>
            <consortium name="DOE Joint Genome Institute"/>
            <consortium name="Mycorrhizal Genomics Consortium"/>
            <person name="Kohler A."/>
            <person name="Kuo A."/>
            <person name="Nagy L.G."/>
            <person name="Floudas D."/>
            <person name="Copeland A."/>
            <person name="Barry K.W."/>
            <person name="Cichocki N."/>
            <person name="Veneault-Fourrey C."/>
            <person name="LaButti K."/>
            <person name="Lindquist E.A."/>
            <person name="Lipzen A."/>
            <person name="Lundell T."/>
            <person name="Morin E."/>
            <person name="Murat C."/>
            <person name="Riley R."/>
            <person name="Ohm R."/>
            <person name="Sun H."/>
            <person name="Tunlid A."/>
            <person name="Henrissat B."/>
            <person name="Grigoriev I.V."/>
            <person name="Hibbett D.S."/>
            <person name="Martin F."/>
        </authorList>
    </citation>
    <scope>NUCLEOTIDE SEQUENCE [LARGE SCALE GENOMIC DNA]</scope>
    <source>
        <strain evidence="2 3">Koide BX008</strain>
    </source>
</reference>
<organism evidence="2 3">
    <name type="scientific">Amanita muscaria (strain Koide BX008)</name>
    <dbReference type="NCBI Taxonomy" id="946122"/>
    <lineage>
        <taxon>Eukaryota</taxon>
        <taxon>Fungi</taxon>
        <taxon>Dikarya</taxon>
        <taxon>Basidiomycota</taxon>
        <taxon>Agaricomycotina</taxon>
        <taxon>Agaricomycetes</taxon>
        <taxon>Agaricomycetidae</taxon>
        <taxon>Agaricales</taxon>
        <taxon>Pluteineae</taxon>
        <taxon>Amanitaceae</taxon>
        <taxon>Amanita</taxon>
    </lineage>
</organism>
<feature type="region of interest" description="Disordered" evidence="1">
    <location>
        <begin position="1"/>
        <end position="36"/>
    </location>
</feature>
<dbReference type="InParanoid" id="A0A0C2TMF1"/>
<evidence type="ECO:0000256" key="1">
    <source>
        <dbReference type="SAM" id="MobiDB-lite"/>
    </source>
</evidence>
<proteinExistence type="predicted"/>
<name>A0A0C2TMF1_AMAMK</name>
<dbReference type="HOGENOM" id="CLU_038288_0_0_1"/>